<keyword evidence="5" id="KW-0804">Transcription</keyword>
<organism evidence="7 8">
    <name type="scientific">Sandaracinobacteroides saxicola</name>
    <dbReference type="NCBI Taxonomy" id="2759707"/>
    <lineage>
        <taxon>Bacteria</taxon>
        <taxon>Pseudomonadati</taxon>
        <taxon>Pseudomonadota</taxon>
        <taxon>Alphaproteobacteria</taxon>
        <taxon>Sphingomonadales</taxon>
        <taxon>Sphingosinicellaceae</taxon>
        <taxon>Sandaracinobacteroides</taxon>
    </lineage>
</organism>
<dbReference type="PANTHER" id="PTHR35401">
    <property type="entry name" value="COPG FAMILY HELIX-TURN-HELIX PROTEIN-RELATED-RELATED"/>
    <property type="match status" value="1"/>
</dbReference>
<dbReference type="RefSeq" id="WP_182295876.1">
    <property type="nucleotide sequence ID" value="NZ_CP059851.1"/>
</dbReference>
<name>A0A7G5IH74_9SPHN</name>
<sequence length="94" mass="10605">MAQVDTHRDHPLSLRLPQRDIAIIDRAARLRGSSRTDFMREAAVRSAEALIMESTLLRMSSEAFADFVAKLESEAVVVPELVSRLARKAPWEDE</sequence>
<keyword evidence="2" id="KW-1277">Toxin-antitoxin system</keyword>
<dbReference type="PANTHER" id="PTHR35401:SF1">
    <property type="entry name" value="CYTOPLASMIC PROTEIN"/>
    <property type="match status" value="1"/>
</dbReference>
<reference evidence="7 8" key="1">
    <citation type="submission" date="2020-07" db="EMBL/GenBank/DDBJ databases">
        <title>Complete genome sequence for Sandaracinobacter sp. M6.</title>
        <authorList>
            <person name="Tang Y."/>
            <person name="Liu Q."/>
            <person name="Guo Z."/>
            <person name="Lei P."/>
            <person name="Huang B."/>
        </authorList>
    </citation>
    <scope>NUCLEOTIDE SEQUENCE [LARGE SCALE GENOMIC DNA]</scope>
    <source>
        <strain evidence="7 8">M6</strain>
    </source>
</reference>
<evidence type="ECO:0000256" key="3">
    <source>
        <dbReference type="ARBA" id="ARBA00023015"/>
    </source>
</evidence>
<proteinExistence type="inferred from homology"/>
<dbReference type="SUPFAM" id="SSF47598">
    <property type="entry name" value="Ribbon-helix-helix"/>
    <property type="match status" value="1"/>
</dbReference>
<keyword evidence="8" id="KW-1185">Reference proteome</keyword>
<dbReference type="InterPro" id="IPR010985">
    <property type="entry name" value="Ribbon_hlx_hlx"/>
</dbReference>
<dbReference type="Proteomes" id="UP000515292">
    <property type="component" value="Chromosome"/>
</dbReference>
<dbReference type="GO" id="GO:0003677">
    <property type="term" value="F:DNA binding"/>
    <property type="evidence" value="ECO:0007669"/>
    <property type="project" value="UniProtKB-KW"/>
</dbReference>
<evidence type="ECO:0000256" key="4">
    <source>
        <dbReference type="ARBA" id="ARBA00023125"/>
    </source>
</evidence>
<evidence type="ECO:0000256" key="2">
    <source>
        <dbReference type="ARBA" id="ARBA00022649"/>
    </source>
</evidence>
<dbReference type="AlphaFoldDB" id="A0A7G5IH74"/>
<dbReference type="Pfam" id="PF08681">
    <property type="entry name" value="TacA1"/>
    <property type="match status" value="1"/>
</dbReference>
<evidence type="ECO:0000256" key="1">
    <source>
        <dbReference type="ARBA" id="ARBA00022491"/>
    </source>
</evidence>
<comment type="similarity">
    <text evidence="6">Belongs to the TacA antitoxin family.</text>
</comment>
<dbReference type="EMBL" id="CP059851">
    <property type="protein sequence ID" value="QMW22716.1"/>
    <property type="molecule type" value="Genomic_DNA"/>
</dbReference>
<keyword evidence="4" id="KW-0238">DNA-binding</keyword>
<dbReference type="InterPro" id="IPR014795">
    <property type="entry name" value="TacA_1-like"/>
</dbReference>
<keyword evidence="3" id="KW-0805">Transcription regulation</keyword>
<keyword evidence="1" id="KW-0678">Repressor</keyword>
<evidence type="ECO:0000256" key="6">
    <source>
        <dbReference type="ARBA" id="ARBA00049988"/>
    </source>
</evidence>
<accession>A0A7G5IH74</accession>
<dbReference type="GO" id="GO:0006355">
    <property type="term" value="P:regulation of DNA-templated transcription"/>
    <property type="evidence" value="ECO:0007669"/>
    <property type="project" value="InterPro"/>
</dbReference>
<dbReference type="Gene3D" id="1.20.5.780">
    <property type="entry name" value="Single helix bin"/>
    <property type="match status" value="1"/>
</dbReference>
<dbReference type="KEGG" id="sand:H3309_15655"/>
<protein>
    <submittedName>
        <fullName evidence="7">DUF1778 domain-containing protein</fullName>
    </submittedName>
</protein>
<evidence type="ECO:0000313" key="7">
    <source>
        <dbReference type="EMBL" id="QMW22716.1"/>
    </source>
</evidence>
<evidence type="ECO:0000313" key="8">
    <source>
        <dbReference type="Proteomes" id="UP000515292"/>
    </source>
</evidence>
<evidence type="ECO:0000256" key="5">
    <source>
        <dbReference type="ARBA" id="ARBA00023163"/>
    </source>
</evidence>
<gene>
    <name evidence="7" type="ORF">H3309_15655</name>
</gene>